<feature type="transmembrane region" description="Helical" evidence="1">
    <location>
        <begin position="77"/>
        <end position="101"/>
    </location>
</feature>
<proteinExistence type="predicted"/>
<dbReference type="AlphaFoldDB" id="A0A212JHT5"/>
<protein>
    <recommendedName>
        <fullName evidence="2">LiaF transmembrane domain-containing protein</fullName>
    </recommendedName>
</protein>
<feature type="domain" description="LiaF transmembrane" evidence="2">
    <location>
        <begin position="26"/>
        <end position="125"/>
    </location>
</feature>
<feature type="transmembrane region" description="Helical" evidence="1">
    <location>
        <begin position="21"/>
        <end position="40"/>
    </location>
</feature>
<dbReference type="Pfam" id="PF22570">
    <property type="entry name" value="LiaF-TM"/>
    <property type="match status" value="1"/>
</dbReference>
<evidence type="ECO:0000313" key="3">
    <source>
        <dbReference type="EMBL" id="SBV98971.1"/>
    </source>
</evidence>
<dbReference type="PANTHER" id="PTHR40763">
    <property type="entry name" value="MEMBRANE PROTEIN-RELATED"/>
    <property type="match status" value="1"/>
</dbReference>
<evidence type="ECO:0000256" key="1">
    <source>
        <dbReference type="SAM" id="Phobius"/>
    </source>
</evidence>
<dbReference type="PANTHER" id="PTHR40763:SF5">
    <property type="entry name" value="MEMBRANE PROTEIN"/>
    <property type="match status" value="1"/>
</dbReference>
<feature type="transmembrane region" description="Helical" evidence="1">
    <location>
        <begin position="107"/>
        <end position="127"/>
    </location>
</feature>
<keyword evidence="1" id="KW-0472">Membrane</keyword>
<keyword evidence="1" id="KW-1133">Transmembrane helix</keyword>
<keyword evidence="1" id="KW-0812">Transmembrane</keyword>
<dbReference type="EMBL" id="FLUL01000001">
    <property type="protein sequence ID" value="SBV98971.1"/>
    <property type="molecule type" value="Genomic_DNA"/>
</dbReference>
<organism evidence="3">
    <name type="scientific">uncultured Dysgonomonas sp</name>
    <dbReference type="NCBI Taxonomy" id="206096"/>
    <lineage>
        <taxon>Bacteria</taxon>
        <taxon>Pseudomonadati</taxon>
        <taxon>Bacteroidota</taxon>
        <taxon>Bacteroidia</taxon>
        <taxon>Bacteroidales</taxon>
        <taxon>Dysgonomonadaceae</taxon>
        <taxon>Dysgonomonas</taxon>
        <taxon>environmental samples</taxon>
    </lineage>
</organism>
<gene>
    <name evidence="3" type="ORF">KL86DYS2_11546</name>
</gene>
<name>A0A212JHT5_9BACT</name>
<evidence type="ECO:0000259" key="2">
    <source>
        <dbReference type="Pfam" id="PF22570"/>
    </source>
</evidence>
<reference evidence="3" key="1">
    <citation type="submission" date="2016-04" db="EMBL/GenBank/DDBJ databases">
        <authorList>
            <person name="Evans L.H."/>
            <person name="Alamgir A."/>
            <person name="Owens N."/>
            <person name="Weber N.D."/>
            <person name="Virtaneva K."/>
            <person name="Barbian K."/>
            <person name="Babar A."/>
            <person name="Rosenke K."/>
        </authorList>
    </citation>
    <scope>NUCLEOTIDE SEQUENCE</scope>
    <source>
        <strain evidence="3">86-2</strain>
    </source>
</reference>
<dbReference type="RefSeq" id="WP_296948879.1">
    <property type="nucleotide sequence ID" value="NZ_LT599021.1"/>
</dbReference>
<dbReference type="InterPro" id="IPR054331">
    <property type="entry name" value="LiaF_TM"/>
</dbReference>
<feature type="transmembrane region" description="Helical" evidence="1">
    <location>
        <begin position="52"/>
        <end position="70"/>
    </location>
</feature>
<accession>A0A212JHT5</accession>
<sequence>MRRNLEDRHFFKRARRDKSNKDGIGFAVLLILVGGFFLFFNMGILPDVLRPIFISWQMLLIGVGVWSLVVKRKLGQGLLAIGFGLFFIYPKLSSVFPGIFIDLDIDFRTYWPIIPITVGTVLVLNWLRSSDNKKGERWNKVYNAETDEWHESAQAIHNKSDFFEKNMIFGGSEQIILSQNFKGGEANVIFGELILDLRKAQLGENIAYLELNAIFGSLVVYIPSEWTLKVDSSTVLGAFQDRRLYKDESLENENGARVIMEANSIFGNIEIRN</sequence>